<evidence type="ECO:0000256" key="6">
    <source>
        <dbReference type="ARBA" id="ARBA00022842"/>
    </source>
</evidence>
<dbReference type="Gene3D" id="3.90.950.10">
    <property type="match status" value="1"/>
</dbReference>
<comment type="cofactor">
    <cofactor evidence="10">
        <name>Mg(2+)</name>
        <dbReference type="ChEBI" id="CHEBI:18420"/>
    </cofactor>
    <text evidence="10">Binds 1 Mg(2+) ion per subunit.</text>
</comment>
<keyword evidence="6 10" id="KW-0460">Magnesium</keyword>
<evidence type="ECO:0000256" key="4">
    <source>
        <dbReference type="ARBA" id="ARBA00022741"/>
    </source>
</evidence>
<feature type="binding site" evidence="10">
    <location>
        <begin position="12"/>
        <end position="17"/>
    </location>
    <ligand>
        <name>substrate</name>
    </ligand>
</feature>
<feature type="binding site" evidence="10">
    <location>
        <position position="44"/>
    </location>
    <ligand>
        <name>Mg(2+)</name>
        <dbReference type="ChEBI" id="CHEBI:18420"/>
    </ligand>
</feature>
<dbReference type="GO" id="GO:0036222">
    <property type="term" value="F:XTP diphosphatase activity"/>
    <property type="evidence" value="ECO:0007669"/>
    <property type="project" value="UniProtKB-UniRule"/>
</dbReference>
<organism evidence="12 13">
    <name type="scientific">Sapientia aquatica</name>
    <dbReference type="NCBI Taxonomy" id="1549640"/>
    <lineage>
        <taxon>Bacteria</taxon>
        <taxon>Pseudomonadati</taxon>
        <taxon>Pseudomonadota</taxon>
        <taxon>Betaproteobacteria</taxon>
        <taxon>Burkholderiales</taxon>
        <taxon>Oxalobacteraceae</taxon>
        <taxon>Sapientia</taxon>
    </lineage>
</organism>
<comment type="similarity">
    <text evidence="1 10 11">Belongs to the HAM1 NTPase family.</text>
</comment>
<evidence type="ECO:0000256" key="7">
    <source>
        <dbReference type="ARBA" id="ARBA00023080"/>
    </source>
</evidence>
<feature type="binding site" evidence="10">
    <location>
        <position position="179"/>
    </location>
    <ligand>
        <name>substrate</name>
    </ligand>
</feature>
<dbReference type="EC" id="3.6.1.66" evidence="10"/>
<dbReference type="CDD" id="cd00515">
    <property type="entry name" value="HAM1"/>
    <property type="match status" value="1"/>
</dbReference>
<evidence type="ECO:0000256" key="3">
    <source>
        <dbReference type="ARBA" id="ARBA00022723"/>
    </source>
</evidence>
<evidence type="ECO:0000256" key="11">
    <source>
        <dbReference type="RuleBase" id="RU003781"/>
    </source>
</evidence>
<evidence type="ECO:0000256" key="8">
    <source>
        <dbReference type="ARBA" id="ARBA00051875"/>
    </source>
</evidence>
<dbReference type="GO" id="GO:0005829">
    <property type="term" value="C:cytosol"/>
    <property type="evidence" value="ECO:0007669"/>
    <property type="project" value="TreeGrafter"/>
</dbReference>
<reference evidence="12 13" key="1">
    <citation type="submission" date="2019-03" db="EMBL/GenBank/DDBJ databases">
        <title>Sapientia aquatica gen. nov., sp. nov., isolated from a crater lake.</title>
        <authorList>
            <person name="Felfoldi T."/>
            <person name="Szabo A."/>
            <person name="Toth E."/>
            <person name="Schumann P."/>
            <person name="Keki Z."/>
            <person name="Marialigeti K."/>
            <person name="Mathe I."/>
        </authorList>
    </citation>
    <scope>NUCLEOTIDE SEQUENCE [LARGE SCALE GENOMIC DNA]</scope>
    <source>
        <strain evidence="12 13">SA-152</strain>
    </source>
</reference>
<dbReference type="GO" id="GO:0009146">
    <property type="term" value="P:purine nucleoside triphosphate catabolic process"/>
    <property type="evidence" value="ECO:0007669"/>
    <property type="project" value="UniProtKB-UniRule"/>
</dbReference>
<evidence type="ECO:0000313" key="13">
    <source>
        <dbReference type="Proteomes" id="UP000294829"/>
    </source>
</evidence>
<proteinExistence type="inferred from homology"/>
<evidence type="ECO:0000256" key="10">
    <source>
        <dbReference type="HAMAP-Rule" id="MF_01405"/>
    </source>
</evidence>
<gene>
    <name evidence="12" type="primary">rdgB</name>
    <name evidence="12" type="ORF">E2I14_07640</name>
</gene>
<dbReference type="SUPFAM" id="SSF52972">
    <property type="entry name" value="ITPase-like"/>
    <property type="match status" value="1"/>
</dbReference>
<feature type="binding site" evidence="10">
    <location>
        <begin position="156"/>
        <end position="159"/>
    </location>
    <ligand>
        <name>substrate</name>
    </ligand>
</feature>
<dbReference type="Pfam" id="PF01725">
    <property type="entry name" value="Ham1p_like"/>
    <property type="match status" value="1"/>
</dbReference>
<comment type="catalytic activity">
    <reaction evidence="9 10">
        <text>XTP + H2O = XMP + diphosphate + H(+)</text>
        <dbReference type="Rhea" id="RHEA:28610"/>
        <dbReference type="ChEBI" id="CHEBI:15377"/>
        <dbReference type="ChEBI" id="CHEBI:15378"/>
        <dbReference type="ChEBI" id="CHEBI:33019"/>
        <dbReference type="ChEBI" id="CHEBI:57464"/>
        <dbReference type="ChEBI" id="CHEBI:61314"/>
        <dbReference type="EC" id="3.6.1.66"/>
    </reaction>
</comment>
<dbReference type="PANTHER" id="PTHR11067">
    <property type="entry name" value="INOSINE TRIPHOSPHATE PYROPHOSPHATASE/HAM1 PROTEIN"/>
    <property type="match status" value="1"/>
</dbReference>
<comment type="function">
    <text evidence="10">Pyrophosphatase that catalyzes the hydrolysis of nucleoside triphosphates to their monophosphate derivatives, with a high preference for the non-canonical purine nucleotides XTP (xanthosine triphosphate), dITP (deoxyinosine triphosphate) and ITP. Seems to function as a house-cleaning enzyme that removes non-canonical purine nucleotides from the nucleotide pool, thus preventing their incorporation into DNA/RNA and avoiding chromosomal lesions.</text>
</comment>
<dbReference type="GO" id="GO:0035870">
    <property type="term" value="F:dITP diphosphatase activity"/>
    <property type="evidence" value="ECO:0007669"/>
    <property type="project" value="UniProtKB-UniRule"/>
</dbReference>
<dbReference type="HAMAP" id="MF_01405">
    <property type="entry name" value="Non_canon_purine_NTPase"/>
    <property type="match status" value="1"/>
</dbReference>
<dbReference type="AlphaFoldDB" id="A0A4R5W6N8"/>
<evidence type="ECO:0000256" key="9">
    <source>
        <dbReference type="ARBA" id="ARBA00052017"/>
    </source>
</evidence>
<comment type="caution">
    <text evidence="12">The sequence shown here is derived from an EMBL/GenBank/DDBJ whole genome shotgun (WGS) entry which is preliminary data.</text>
</comment>
<dbReference type="InterPro" id="IPR002637">
    <property type="entry name" value="RdgB/HAM1"/>
</dbReference>
<accession>A0A4R5W6N8</accession>
<dbReference type="GO" id="GO:0036220">
    <property type="term" value="F:ITP diphosphatase activity"/>
    <property type="evidence" value="ECO:0007669"/>
    <property type="project" value="UniProtKB-UniRule"/>
</dbReference>
<dbReference type="GO" id="GO:0017111">
    <property type="term" value="F:ribonucleoside triphosphate phosphatase activity"/>
    <property type="evidence" value="ECO:0007669"/>
    <property type="project" value="InterPro"/>
</dbReference>
<evidence type="ECO:0000256" key="5">
    <source>
        <dbReference type="ARBA" id="ARBA00022801"/>
    </source>
</evidence>
<keyword evidence="5 10" id="KW-0378">Hydrolase</keyword>
<dbReference type="OrthoDB" id="9807456at2"/>
<dbReference type="EMBL" id="SMYL01000002">
    <property type="protein sequence ID" value="TDK67607.1"/>
    <property type="molecule type" value="Genomic_DNA"/>
</dbReference>
<keyword evidence="13" id="KW-1185">Reference proteome</keyword>
<feature type="binding site" evidence="10">
    <location>
        <begin position="184"/>
        <end position="185"/>
    </location>
    <ligand>
        <name>substrate</name>
    </ligand>
</feature>
<sequence>MTSNLTKLVLASGNAGKLKELSAMLAPLGIEVVPQTQFGVTDAEEPFFTFVENALTKARHAARQTGLPALADDSGLCVNALGGAPGVLSARYAGEPKSDQRNNQKLVKALADVADKSAYYYSVCVLVRHADDPQPIIVDGSWFGEISSAPRGEFGFGYDPHFWLPHLGKTAAELQPAEKNKLSHRGKAMRLLLEKLSEAT</sequence>
<comment type="catalytic activity">
    <reaction evidence="10">
        <text>ITP + H2O = IMP + diphosphate + H(+)</text>
        <dbReference type="Rhea" id="RHEA:29399"/>
        <dbReference type="ChEBI" id="CHEBI:15377"/>
        <dbReference type="ChEBI" id="CHEBI:15378"/>
        <dbReference type="ChEBI" id="CHEBI:33019"/>
        <dbReference type="ChEBI" id="CHEBI:58053"/>
        <dbReference type="ChEBI" id="CHEBI:61402"/>
        <dbReference type="EC" id="3.6.1.66"/>
    </reaction>
</comment>
<comment type="subunit">
    <text evidence="2 10">Homodimer.</text>
</comment>
<dbReference type="FunFam" id="3.90.950.10:FF:000001">
    <property type="entry name" value="dITP/XTP pyrophosphatase"/>
    <property type="match status" value="1"/>
</dbReference>
<dbReference type="NCBIfam" id="TIGR00042">
    <property type="entry name" value="RdgB/HAM1 family non-canonical purine NTP pyrophosphatase"/>
    <property type="match status" value="1"/>
</dbReference>
<keyword evidence="3 10" id="KW-0479">Metal-binding</keyword>
<evidence type="ECO:0000256" key="1">
    <source>
        <dbReference type="ARBA" id="ARBA00008023"/>
    </source>
</evidence>
<dbReference type="InterPro" id="IPR020922">
    <property type="entry name" value="dITP/XTP_pyrophosphatase"/>
</dbReference>
<dbReference type="PANTHER" id="PTHR11067:SF9">
    <property type="entry name" value="INOSINE TRIPHOSPHATE PYROPHOSPHATASE"/>
    <property type="match status" value="1"/>
</dbReference>
<dbReference type="GO" id="GO:0009117">
    <property type="term" value="P:nucleotide metabolic process"/>
    <property type="evidence" value="ECO:0007669"/>
    <property type="project" value="UniProtKB-KW"/>
</dbReference>
<evidence type="ECO:0000313" key="12">
    <source>
        <dbReference type="EMBL" id="TDK67607.1"/>
    </source>
</evidence>
<keyword evidence="7 10" id="KW-0546">Nucleotide metabolism</keyword>
<dbReference type="RefSeq" id="WP_133327026.1">
    <property type="nucleotide sequence ID" value="NZ_SMYL01000002.1"/>
</dbReference>
<comment type="catalytic activity">
    <reaction evidence="8 10">
        <text>dITP + H2O = dIMP + diphosphate + H(+)</text>
        <dbReference type="Rhea" id="RHEA:28342"/>
        <dbReference type="ChEBI" id="CHEBI:15377"/>
        <dbReference type="ChEBI" id="CHEBI:15378"/>
        <dbReference type="ChEBI" id="CHEBI:33019"/>
        <dbReference type="ChEBI" id="CHEBI:61194"/>
        <dbReference type="ChEBI" id="CHEBI:61382"/>
        <dbReference type="EC" id="3.6.1.66"/>
    </reaction>
</comment>
<dbReference type="GO" id="GO:0046872">
    <property type="term" value="F:metal ion binding"/>
    <property type="evidence" value="ECO:0007669"/>
    <property type="project" value="UniProtKB-KW"/>
</dbReference>
<keyword evidence="4 10" id="KW-0547">Nucleotide-binding</keyword>
<protein>
    <recommendedName>
        <fullName evidence="10">dITP/XTP pyrophosphatase</fullName>
        <ecNumber evidence="10">3.6.1.66</ecNumber>
    </recommendedName>
    <alternativeName>
        <fullName evidence="10">Non-canonical purine NTP pyrophosphatase</fullName>
    </alternativeName>
    <alternativeName>
        <fullName evidence="10">Non-standard purine NTP pyrophosphatase</fullName>
    </alternativeName>
    <alternativeName>
        <fullName evidence="10">Nucleoside-triphosphate diphosphatase</fullName>
    </alternativeName>
    <alternativeName>
        <fullName evidence="10">Nucleoside-triphosphate pyrophosphatase</fullName>
        <shortName evidence="10">NTPase</shortName>
    </alternativeName>
</protein>
<feature type="active site" description="Proton acceptor" evidence="10">
    <location>
        <position position="73"/>
    </location>
</feature>
<dbReference type="InterPro" id="IPR029001">
    <property type="entry name" value="ITPase-like_fam"/>
</dbReference>
<dbReference type="GO" id="GO:0000166">
    <property type="term" value="F:nucleotide binding"/>
    <property type="evidence" value="ECO:0007669"/>
    <property type="project" value="UniProtKB-KW"/>
</dbReference>
<feature type="binding site" evidence="10">
    <location>
        <position position="74"/>
    </location>
    <ligand>
        <name>substrate</name>
    </ligand>
</feature>
<feature type="binding site" evidence="10">
    <location>
        <position position="73"/>
    </location>
    <ligand>
        <name>Mg(2+)</name>
        <dbReference type="ChEBI" id="CHEBI:18420"/>
    </ligand>
</feature>
<dbReference type="Proteomes" id="UP000294829">
    <property type="component" value="Unassembled WGS sequence"/>
</dbReference>
<evidence type="ECO:0000256" key="2">
    <source>
        <dbReference type="ARBA" id="ARBA00011738"/>
    </source>
</evidence>
<name>A0A4R5W6N8_9BURK</name>